<keyword evidence="5 8" id="KW-1133">Transmembrane helix</keyword>
<feature type="transmembrane region" description="Helical" evidence="8">
    <location>
        <begin position="246"/>
        <end position="266"/>
    </location>
</feature>
<keyword evidence="3" id="KW-0808">Transferase</keyword>
<evidence type="ECO:0000256" key="6">
    <source>
        <dbReference type="ARBA" id="ARBA00023136"/>
    </source>
</evidence>
<comment type="subcellular location">
    <subcellularLocation>
        <location evidence="1">Cell membrane</location>
        <topology evidence="1">Multi-pass membrane protein</topology>
    </subcellularLocation>
</comment>
<feature type="transmembrane region" description="Helical" evidence="8">
    <location>
        <begin position="158"/>
        <end position="177"/>
    </location>
</feature>
<organism evidence="9 10">
    <name type="scientific">Kineococcus radiotolerans</name>
    <dbReference type="NCBI Taxonomy" id="131568"/>
    <lineage>
        <taxon>Bacteria</taxon>
        <taxon>Bacillati</taxon>
        <taxon>Actinomycetota</taxon>
        <taxon>Actinomycetes</taxon>
        <taxon>Kineosporiales</taxon>
        <taxon>Kineosporiaceae</taxon>
        <taxon>Kineococcus</taxon>
    </lineage>
</organism>
<evidence type="ECO:0000313" key="10">
    <source>
        <dbReference type="Proteomes" id="UP000533269"/>
    </source>
</evidence>
<evidence type="ECO:0000313" key="9">
    <source>
        <dbReference type="EMBL" id="MBB2902220.1"/>
    </source>
</evidence>
<feature type="transmembrane region" description="Helical" evidence="8">
    <location>
        <begin position="62"/>
        <end position="79"/>
    </location>
</feature>
<dbReference type="Pfam" id="PF09594">
    <property type="entry name" value="GT87"/>
    <property type="match status" value="1"/>
</dbReference>
<dbReference type="InterPro" id="IPR018584">
    <property type="entry name" value="GT87"/>
</dbReference>
<evidence type="ECO:0000256" key="5">
    <source>
        <dbReference type="ARBA" id="ARBA00022989"/>
    </source>
</evidence>
<feature type="transmembrane region" description="Helical" evidence="8">
    <location>
        <begin position="110"/>
        <end position="127"/>
    </location>
</feature>
<keyword evidence="2" id="KW-1003">Cell membrane</keyword>
<protein>
    <recommendedName>
        <fullName evidence="11">Alpha-1,2-mannosyltransferase</fullName>
    </recommendedName>
</protein>
<evidence type="ECO:0008006" key="11">
    <source>
        <dbReference type="Google" id="ProtNLM"/>
    </source>
</evidence>
<reference evidence="9 10" key="1">
    <citation type="submission" date="2020-08" db="EMBL/GenBank/DDBJ databases">
        <title>The Agave Microbiome: Exploring the role of microbial communities in plant adaptations to desert environments.</title>
        <authorList>
            <person name="Partida-Martinez L.P."/>
        </authorList>
    </citation>
    <scope>NUCLEOTIDE SEQUENCE [LARGE SCALE GENOMIC DNA]</scope>
    <source>
        <strain evidence="9 10">AS2.23</strain>
    </source>
</reference>
<feature type="transmembrane region" description="Helical" evidence="8">
    <location>
        <begin position="278"/>
        <end position="311"/>
    </location>
</feature>
<dbReference type="GO" id="GO:0005886">
    <property type="term" value="C:plasma membrane"/>
    <property type="evidence" value="ECO:0007669"/>
    <property type="project" value="UniProtKB-SubCell"/>
</dbReference>
<comment type="caution">
    <text evidence="9">The sequence shown here is derived from an EMBL/GenBank/DDBJ whole genome shotgun (WGS) entry which is preliminary data.</text>
</comment>
<dbReference type="RefSeq" id="WP_183392093.1">
    <property type="nucleotide sequence ID" value="NZ_JACHVY010000003.1"/>
</dbReference>
<sequence length="375" mass="39709">MRDPRTLIPVLLGIALAVVVVRSGVGQASWEVGYDLSVYRDGARDLLAGRDLYGRETYRGHWFVYPPFAAILFVPLLLLPAAVDLVLWDAVLVAVATWGCWRVLRSVAGPGWWLGTGIAFVLLSDPFREALVLGQISPLVVLGLVLGCLYGGRGGALLAALSGAVKVTPALVIASLLNRRARGWFALPVVVVGAVVTLLGALVAPRSAVSYFGGLLWDPDRVAEPRTTTNNSLAGAFAHAGTSSSLASALGVVCAVPLLVLVVVVARRCDWLDRSARLRFGLLVSVVTCLVSPVTWSHHALAAPIAVVVLLAGRRHGPLLVLAGLPWLLPVLHWGPVLAQTRPLSLLVLVVLLSARPSRTARAPRSELDGAAREV</sequence>
<accession>A0A7W4XYG7</accession>
<evidence type="ECO:0000256" key="8">
    <source>
        <dbReference type="SAM" id="Phobius"/>
    </source>
</evidence>
<dbReference type="EMBL" id="JACHVY010000003">
    <property type="protein sequence ID" value="MBB2902220.1"/>
    <property type="molecule type" value="Genomic_DNA"/>
</dbReference>
<evidence type="ECO:0000256" key="2">
    <source>
        <dbReference type="ARBA" id="ARBA00022475"/>
    </source>
</evidence>
<evidence type="ECO:0000256" key="3">
    <source>
        <dbReference type="ARBA" id="ARBA00022679"/>
    </source>
</evidence>
<keyword evidence="6 8" id="KW-0472">Membrane</keyword>
<dbReference type="Proteomes" id="UP000533269">
    <property type="component" value="Unassembled WGS sequence"/>
</dbReference>
<dbReference type="GO" id="GO:0016758">
    <property type="term" value="F:hexosyltransferase activity"/>
    <property type="evidence" value="ECO:0007669"/>
    <property type="project" value="InterPro"/>
</dbReference>
<evidence type="ECO:0000256" key="4">
    <source>
        <dbReference type="ARBA" id="ARBA00022692"/>
    </source>
</evidence>
<evidence type="ECO:0000256" key="1">
    <source>
        <dbReference type="ARBA" id="ARBA00004651"/>
    </source>
</evidence>
<name>A0A7W4XYG7_KINRA</name>
<proteinExistence type="inferred from homology"/>
<keyword evidence="4 8" id="KW-0812">Transmembrane</keyword>
<feature type="transmembrane region" description="Helical" evidence="8">
    <location>
        <begin position="184"/>
        <end position="204"/>
    </location>
</feature>
<gene>
    <name evidence="9" type="ORF">FHR75_003051</name>
</gene>
<comment type="similarity">
    <text evidence="7">Belongs to the glycosyltransferase 87 family.</text>
</comment>
<evidence type="ECO:0000256" key="7">
    <source>
        <dbReference type="ARBA" id="ARBA00024033"/>
    </source>
</evidence>
<dbReference type="AlphaFoldDB" id="A0A7W4XYG7"/>
<reference evidence="9 10" key="2">
    <citation type="submission" date="2020-08" db="EMBL/GenBank/DDBJ databases">
        <authorList>
            <person name="Partida-Martinez L."/>
            <person name="Huntemann M."/>
            <person name="Clum A."/>
            <person name="Wang J."/>
            <person name="Palaniappan K."/>
            <person name="Ritter S."/>
            <person name="Chen I.-M."/>
            <person name="Stamatis D."/>
            <person name="Reddy T."/>
            <person name="O'Malley R."/>
            <person name="Daum C."/>
            <person name="Shapiro N."/>
            <person name="Ivanova N."/>
            <person name="Kyrpides N."/>
            <person name="Woyke T."/>
        </authorList>
    </citation>
    <scope>NUCLEOTIDE SEQUENCE [LARGE SCALE GENOMIC DNA]</scope>
    <source>
        <strain evidence="9 10">AS2.23</strain>
    </source>
</reference>